<dbReference type="Gene3D" id="3.40.50.2000">
    <property type="entry name" value="Glycogen Phosphorylase B"/>
    <property type="match status" value="2"/>
</dbReference>
<dbReference type="Proteomes" id="UP000676194">
    <property type="component" value="Chromosome"/>
</dbReference>
<dbReference type="EMBL" id="CP074694">
    <property type="protein sequence ID" value="QVL34306.1"/>
    <property type="molecule type" value="Genomic_DNA"/>
</dbReference>
<comment type="similarity">
    <text evidence="4 8">Belongs to the glycosyltransferase 1 family. Bacterial/plant glycogen synthase subfamily.</text>
</comment>
<reference evidence="11" key="1">
    <citation type="submission" date="2021-05" db="EMBL/GenBank/DDBJ databases">
        <title>Complete genome sequence of the cellulolytic planctomycete Telmatocola sphagniphila SP2T and characterization of the first cellulase from planctomycetes.</title>
        <authorList>
            <person name="Rakitin A.L."/>
            <person name="Beletsky A.V."/>
            <person name="Naumoff D.G."/>
            <person name="Kulichevskaya I.S."/>
            <person name="Mardanov A.V."/>
            <person name="Ravin N.V."/>
            <person name="Dedysh S.N."/>
        </authorList>
    </citation>
    <scope>NUCLEOTIDE SEQUENCE</scope>
    <source>
        <strain evidence="11">SP2T</strain>
    </source>
</reference>
<evidence type="ECO:0000256" key="8">
    <source>
        <dbReference type="HAMAP-Rule" id="MF_00484"/>
    </source>
</evidence>
<evidence type="ECO:0000259" key="9">
    <source>
        <dbReference type="Pfam" id="PF00534"/>
    </source>
</evidence>
<protein>
    <recommendedName>
        <fullName evidence="8">Glycogen synthase</fullName>
        <ecNumber evidence="8">2.4.1.21</ecNumber>
    </recommendedName>
    <alternativeName>
        <fullName evidence="8">Starch [bacterial glycogen] synthase</fullName>
    </alternativeName>
</protein>
<dbReference type="InterPro" id="IPR001296">
    <property type="entry name" value="Glyco_trans_1"/>
</dbReference>
<comment type="function">
    <text evidence="2 8">Synthesizes alpha-1,4-glucan chains using ADP-glucose.</text>
</comment>
<evidence type="ECO:0000313" key="12">
    <source>
        <dbReference type="Proteomes" id="UP000676194"/>
    </source>
</evidence>
<keyword evidence="5 8" id="KW-0328">Glycosyltransferase</keyword>
<keyword evidence="12" id="KW-1185">Reference proteome</keyword>
<dbReference type="AlphaFoldDB" id="A0A8E6B9N9"/>
<accession>A0A8E6B9N9</accession>
<sequence>MAVSEKPLGIVFTTSEMAGFAKTGGLADVCAALPVALSRRGHNAAVIMPLYRSVRVGPIPIEPTKYLLSVPFGVRIVPSRLWRAQVPRTSVAVYFIEHPAFFERDDSRYARSYYQFTSWDGRKYDYGDNADRYIFFCRAAIEAMAHLDFTPHVVHANDWQAGLIPAYLRERHQLKPALRNLASLYTIHNIAYQGVFPAEIYPLTGLDKRLLNHRELEYHGKLSFLKAGVVCCDWVNTVSPTYAKEILTSEYGCGLEGVLQERERRLSGIVNGVDYTEWNPSTDKHLPLKYNEQNAEEGKAACKKELQSVFHLAQEPRTPIIGMVARLAEQKGIDITCALLDQWTDLPAQIVILGEGDPEYHQRLQELKAKYPKRIGVRIGFDEALAHKIEAGSDLFLMPSRYEPSGLNQLYSLKYGTPPVVRATGGLADTITDTTPTTLNNGIANGFSFKEYSAEALRNALERAIQYYASSTEFRKVQLTGMKQDWSWNRSASQYEELYLRLIEERSKADFAYGI</sequence>
<dbReference type="PANTHER" id="PTHR45825:SF11">
    <property type="entry name" value="ALPHA AMYLASE DOMAIN-CONTAINING PROTEIN"/>
    <property type="match status" value="1"/>
</dbReference>
<evidence type="ECO:0000256" key="7">
    <source>
        <dbReference type="ARBA" id="ARBA00023056"/>
    </source>
</evidence>
<dbReference type="InterPro" id="IPR013534">
    <property type="entry name" value="Starch_synth_cat_dom"/>
</dbReference>
<dbReference type="NCBIfam" id="TIGR02095">
    <property type="entry name" value="glgA"/>
    <property type="match status" value="1"/>
</dbReference>
<name>A0A8E6B9N9_9BACT</name>
<dbReference type="Pfam" id="PF08323">
    <property type="entry name" value="Glyco_transf_5"/>
    <property type="match status" value="1"/>
</dbReference>
<dbReference type="NCBIfam" id="NF001899">
    <property type="entry name" value="PRK00654.1-2"/>
    <property type="match status" value="1"/>
</dbReference>
<dbReference type="EC" id="2.4.1.21" evidence="8"/>
<dbReference type="UniPathway" id="UPA00164"/>
<evidence type="ECO:0000256" key="3">
    <source>
        <dbReference type="ARBA" id="ARBA00004964"/>
    </source>
</evidence>
<gene>
    <name evidence="8 11" type="primary">glgA</name>
    <name evidence="11" type="ORF">KIH39_10480</name>
</gene>
<evidence type="ECO:0000313" key="11">
    <source>
        <dbReference type="EMBL" id="QVL34306.1"/>
    </source>
</evidence>
<dbReference type="CDD" id="cd03791">
    <property type="entry name" value="GT5_Glycogen_synthase_DULL1-like"/>
    <property type="match status" value="1"/>
</dbReference>
<dbReference type="HAMAP" id="MF_00484">
    <property type="entry name" value="Glycogen_synth"/>
    <property type="match status" value="1"/>
</dbReference>
<dbReference type="GO" id="GO:0009011">
    <property type="term" value="F:alpha-1,4-glucan glucosyltransferase (ADP-glucose donor) activity"/>
    <property type="evidence" value="ECO:0007669"/>
    <property type="project" value="UniProtKB-UniRule"/>
</dbReference>
<dbReference type="SUPFAM" id="SSF53756">
    <property type="entry name" value="UDP-Glycosyltransferase/glycogen phosphorylase"/>
    <property type="match status" value="1"/>
</dbReference>
<dbReference type="KEGG" id="tsph:KIH39_10480"/>
<feature type="domain" description="Glycosyl transferase family 1" evidence="9">
    <location>
        <begin position="316"/>
        <end position="468"/>
    </location>
</feature>
<dbReference type="GO" id="GO:0005978">
    <property type="term" value="P:glycogen biosynthetic process"/>
    <property type="evidence" value="ECO:0007669"/>
    <property type="project" value="UniProtKB-UniRule"/>
</dbReference>
<dbReference type="GO" id="GO:0004373">
    <property type="term" value="F:alpha-1,4-glucan glucosyltransferase (UDP-glucose donor) activity"/>
    <property type="evidence" value="ECO:0007669"/>
    <property type="project" value="InterPro"/>
</dbReference>
<evidence type="ECO:0000256" key="1">
    <source>
        <dbReference type="ARBA" id="ARBA00001478"/>
    </source>
</evidence>
<dbReference type="InterPro" id="IPR011835">
    <property type="entry name" value="GS/SS"/>
</dbReference>
<dbReference type="PANTHER" id="PTHR45825">
    <property type="entry name" value="GRANULE-BOUND STARCH SYNTHASE 1, CHLOROPLASTIC/AMYLOPLASTIC"/>
    <property type="match status" value="1"/>
</dbReference>
<evidence type="ECO:0000256" key="2">
    <source>
        <dbReference type="ARBA" id="ARBA00002764"/>
    </source>
</evidence>
<dbReference type="Pfam" id="PF00534">
    <property type="entry name" value="Glycos_transf_1"/>
    <property type="match status" value="1"/>
</dbReference>
<keyword evidence="6 8" id="KW-0808">Transferase</keyword>
<organism evidence="11 12">
    <name type="scientific">Telmatocola sphagniphila</name>
    <dbReference type="NCBI Taxonomy" id="1123043"/>
    <lineage>
        <taxon>Bacteria</taxon>
        <taxon>Pseudomonadati</taxon>
        <taxon>Planctomycetota</taxon>
        <taxon>Planctomycetia</taxon>
        <taxon>Gemmatales</taxon>
        <taxon>Gemmataceae</taxon>
    </lineage>
</organism>
<feature type="domain" description="Starch synthase catalytic" evidence="10">
    <location>
        <begin position="10"/>
        <end position="261"/>
    </location>
</feature>
<evidence type="ECO:0000256" key="4">
    <source>
        <dbReference type="ARBA" id="ARBA00010281"/>
    </source>
</evidence>
<comment type="catalytic activity">
    <reaction evidence="1 8">
        <text>[(1-&gt;4)-alpha-D-glucosyl](n) + ADP-alpha-D-glucose = [(1-&gt;4)-alpha-D-glucosyl](n+1) + ADP + H(+)</text>
        <dbReference type="Rhea" id="RHEA:18189"/>
        <dbReference type="Rhea" id="RHEA-COMP:9584"/>
        <dbReference type="Rhea" id="RHEA-COMP:9587"/>
        <dbReference type="ChEBI" id="CHEBI:15378"/>
        <dbReference type="ChEBI" id="CHEBI:15444"/>
        <dbReference type="ChEBI" id="CHEBI:57498"/>
        <dbReference type="ChEBI" id="CHEBI:456216"/>
        <dbReference type="EC" id="2.4.1.21"/>
    </reaction>
</comment>
<feature type="binding site" evidence="8">
    <location>
        <position position="22"/>
    </location>
    <ligand>
        <name>ADP-alpha-D-glucose</name>
        <dbReference type="ChEBI" id="CHEBI:57498"/>
    </ligand>
</feature>
<evidence type="ECO:0000259" key="10">
    <source>
        <dbReference type="Pfam" id="PF08323"/>
    </source>
</evidence>
<evidence type="ECO:0000256" key="6">
    <source>
        <dbReference type="ARBA" id="ARBA00022679"/>
    </source>
</evidence>
<dbReference type="RefSeq" id="WP_213499276.1">
    <property type="nucleotide sequence ID" value="NZ_CP074694.1"/>
</dbReference>
<keyword evidence="7 8" id="KW-0320">Glycogen biosynthesis</keyword>
<proteinExistence type="inferred from homology"/>
<evidence type="ECO:0000256" key="5">
    <source>
        <dbReference type="ARBA" id="ARBA00022676"/>
    </source>
</evidence>
<comment type="pathway">
    <text evidence="3 8">Glycan biosynthesis; glycogen biosynthesis.</text>
</comment>